<comment type="similarity">
    <text evidence="2">Belongs to the histone deacetylase family.</text>
</comment>
<dbReference type="InterPro" id="IPR037138">
    <property type="entry name" value="His_deacetylse_dom_sf"/>
</dbReference>
<dbReference type="PRINTS" id="PR01270">
    <property type="entry name" value="HDASUPER"/>
</dbReference>
<dbReference type="GO" id="GO:0046872">
    <property type="term" value="F:metal ion binding"/>
    <property type="evidence" value="ECO:0007669"/>
    <property type="project" value="UniProtKB-KW"/>
</dbReference>
<evidence type="ECO:0000256" key="2">
    <source>
        <dbReference type="ARBA" id="ARBA00005947"/>
    </source>
</evidence>
<dbReference type="PATRIC" id="fig|1385369.3.peg.5754"/>
<comment type="caution">
    <text evidence="7">The sequence shown here is derived from an EMBL/GenBank/DDBJ whole genome shotgun (WGS) entry which is preliminary data.</text>
</comment>
<organism evidence="7 8">
    <name type="scientific">Skermanella stibiiresistens SB22</name>
    <dbReference type="NCBI Taxonomy" id="1385369"/>
    <lineage>
        <taxon>Bacteria</taxon>
        <taxon>Pseudomonadati</taxon>
        <taxon>Pseudomonadota</taxon>
        <taxon>Alphaproteobacteria</taxon>
        <taxon>Rhodospirillales</taxon>
        <taxon>Azospirillaceae</taxon>
        <taxon>Skermanella</taxon>
    </lineage>
</organism>
<dbReference type="Proteomes" id="UP000019486">
    <property type="component" value="Unassembled WGS sequence"/>
</dbReference>
<evidence type="ECO:0000256" key="5">
    <source>
        <dbReference type="ARBA" id="ARBA00022833"/>
    </source>
</evidence>
<dbReference type="InterPro" id="IPR023801">
    <property type="entry name" value="His_deacetylse_dom"/>
</dbReference>
<protein>
    <submittedName>
        <fullName evidence="7">Acetylpolyamine aminohydrolase</fullName>
    </submittedName>
</protein>
<dbReference type="Pfam" id="PF00850">
    <property type="entry name" value="Hist_deacetyl"/>
    <property type="match status" value="1"/>
</dbReference>
<dbReference type="InterPro" id="IPR000286">
    <property type="entry name" value="HDACs"/>
</dbReference>
<dbReference type="PANTHER" id="PTHR10625">
    <property type="entry name" value="HISTONE DEACETYLASE HDAC1-RELATED"/>
    <property type="match status" value="1"/>
</dbReference>
<keyword evidence="3" id="KW-0479">Metal-binding</keyword>
<dbReference type="InterPro" id="IPR023696">
    <property type="entry name" value="Ureohydrolase_dom_sf"/>
</dbReference>
<evidence type="ECO:0000259" key="6">
    <source>
        <dbReference type="Pfam" id="PF00850"/>
    </source>
</evidence>
<dbReference type="PANTHER" id="PTHR10625:SF17">
    <property type="entry name" value="HISTONE DEACETYLASE 8"/>
    <property type="match status" value="1"/>
</dbReference>
<reference evidence="7 8" key="1">
    <citation type="submission" date="2013-08" db="EMBL/GenBank/DDBJ databases">
        <title>The genome sequence of Skermanella stibiiresistens.</title>
        <authorList>
            <person name="Zhu W."/>
            <person name="Wang G."/>
        </authorList>
    </citation>
    <scope>NUCLEOTIDE SEQUENCE [LARGE SCALE GENOMIC DNA]</scope>
    <source>
        <strain evidence="7 8">SB22</strain>
    </source>
</reference>
<dbReference type="GO" id="GO:0040029">
    <property type="term" value="P:epigenetic regulation of gene expression"/>
    <property type="evidence" value="ECO:0007669"/>
    <property type="project" value="TreeGrafter"/>
</dbReference>
<sequence length="314" mass="33001">MAGALRRRGVTIERPPSHGMGPLAAVHSPDYLAFLETAWSRWSALPDAAEAVIPNVHRNTDMAEYPRGIVGQAGWHMSDTACPIAEGTWEAARASADTAVQAALLVASGETGAAYALCRPPGHHASRDMAGGFCYLNNAAIAAQAALPILAGRGKQPRAAILDVDVHHGNGTQAIFYERDDVLVISIHADPAEFYPFFAGYAHERGRSRGQGYNLNMPLPIGTEEAAFLAAVAEAGAHLARYAPELLVLSLGFDTYAGDPLAAFKVTTPGFAKLGALIAGFGLPIVVVQEGGYDREALAANLDSFLDGFGEPSP</sequence>
<comment type="cofactor">
    <cofactor evidence="1">
        <name>Zn(2+)</name>
        <dbReference type="ChEBI" id="CHEBI:29105"/>
    </cofactor>
</comment>
<evidence type="ECO:0000313" key="8">
    <source>
        <dbReference type="Proteomes" id="UP000019486"/>
    </source>
</evidence>
<gene>
    <name evidence="7" type="ORF">N825_21065</name>
</gene>
<keyword evidence="5" id="KW-0862">Zinc</keyword>
<evidence type="ECO:0000256" key="4">
    <source>
        <dbReference type="ARBA" id="ARBA00022801"/>
    </source>
</evidence>
<dbReference type="GO" id="GO:0016787">
    <property type="term" value="F:hydrolase activity"/>
    <property type="evidence" value="ECO:0007669"/>
    <property type="project" value="UniProtKB-KW"/>
</dbReference>
<dbReference type="SUPFAM" id="SSF52768">
    <property type="entry name" value="Arginase/deacetylase"/>
    <property type="match status" value="1"/>
</dbReference>
<dbReference type="AlphaFoldDB" id="W9GXQ3"/>
<proteinExistence type="inferred from homology"/>
<dbReference type="STRING" id="1385369.N825_21065"/>
<name>W9GXQ3_9PROT</name>
<keyword evidence="4 7" id="KW-0378">Hydrolase</keyword>
<dbReference type="EMBL" id="AVFL01000029">
    <property type="protein sequence ID" value="EWY37222.1"/>
    <property type="molecule type" value="Genomic_DNA"/>
</dbReference>
<accession>W9GXQ3</accession>
<evidence type="ECO:0000256" key="3">
    <source>
        <dbReference type="ARBA" id="ARBA00022723"/>
    </source>
</evidence>
<evidence type="ECO:0000313" key="7">
    <source>
        <dbReference type="EMBL" id="EWY37222.1"/>
    </source>
</evidence>
<evidence type="ECO:0000256" key="1">
    <source>
        <dbReference type="ARBA" id="ARBA00001947"/>
    </source>
</evidence>
<keyword evidence="8" id="KW-1185">Reference proteome</keyword>
<dbReference type="GO" id="GO:0004407">
    <property type="term" value="F:histone deacetylase activity"/>
    <property type="evidence" value="ECO:0007669"/>
    <property type="project" value="TreeGrafter"/>
</dbReference>
<dbReference type="CDD" id="cd10001">
    <property type="entry name" value="HDAC_classII_APAH"/>
    <property type="match status" value="1"/>
</dbReference>
<feature type="domain" description="Histone deacetylase" evidence="6">
    <location>
        <begin position="16"/>
        <end position="306"/>
    </location>
</feature>
<dbReference type="Gene3D" id="3.40.800.20">
    <property type="entry name" value="Histone deacetylase domain"/>
    <property type="match status" value="1"/>
</dbReference>